<organism evidence="2 3">
    <name type="scientific">Lentinula lateritia</name>
    <dbReference type="NCBI Taxonomy" id="40482"/>
    <lineage>
        <taxon>Eukaryota</taxon>
        <taxon>Fungi</taxon>
        <taxon>Dikarya</taxon>
        <taxon>Basidiomycota</taxon>
        <taxon>Agaricomycotina</taxon>
        <taxon>Agaricomycetes</taxon>
        <taxon>Agaricomycetidae</taxon>
        <taxon>Agaricales</taxon>
        <taxon>Marasmiineae</taxon>
        <taxon>Omphalotaceae</taxon>
        <taxon>Lentinula</taxon>
    </lineage>
</organism>
<evidence type="ECO:0000313" key="2">
    <source>
        <dbReference type="EMBL" id="KAJ4472859.1"/>
    </source>
</evidence>
<evidence type="ECO:0000256" key="1">
    <source>
        <dbReference type="SAM" id="SignalP"/>
    </source>
</evidence>
<evidence type="ECO:0000313" key="3">
    <source>
        <dbReference type="Proteomes" id="UP001150238"/>
    </source>
</evidence>
<dbReference type="Proteomes" id="UP001150238">
    <property type="component" value="Unassembled WGS sequence"/>
</dbReference>
<feature type="signal peptide" evidence="1">
    <location>
        <begin position="1"/>
        <end position="25"/>
    </location>
</feature>
<comment type="caution">
    <text evidence="2">The sequence shown here is derived from an EMBL/GenBank/DDBJ whole genome shotgun (WGS) entry which is preliminary data.</text>
</comment>
<dbReference type="InterPro" id="IPR024079">
    <property type="entry name" value="MetalloPept_cat_dom_sf"/>
</dbReference>
<proteinExistence type="predicted"/>
<name>A0A9W9A2W6_9AGAR</name>
<dbReference type="EMBL" id="JANVFS010000026">
    <property type="protein sequence ID" value="KAJ4472859.1"/>
    <property type="molecule type" value="Genomic_DNA"/>
</dbReference>
<accession>A0A9W9A2W6</accession>
<gene>
    <name evidence="2" type="ORF">C8J55DRAFT_550832</name>
</gene>
<protein>
    <submittedName>
        <fullName evidence="2">Uncharacterized protein</fullName>
    </submittedName>
</protein>
<keyword evidence="1" id="KW-0732">Signal</keyword>
<sequence length="365" mass="41364">MQNPTCTCLSLLLIFLLEWPLLTSSAPTPPSGAGSSSSTSHNVDLRVHRFFDIDPTCNAQRGVERGLSDIFELAEVAQHISEDSVAYQHYFLSRKQDPHELDIVRNMAKSILVNGNSNKKTTIKCSAMDNDQGAMARTFSGKINSPRIDLYPLYFEFPTFDSKPFIQTGWCTPPPHNLVKFLSQGEIGYHELTHLEHIAKYALELSSVTASDHRPKMEMRGTFDFLISKSLTFYQSARMLKDHWVDSISQPTKPQYYPDEVASSFQLAAVETFFEQKCQAHGWTSTQVIPATKQDLQLVWNPIFDHARKQAKTLGCPIVTLFVAHFWHSFIRHEILYILSYFAETGEGKELVQSIKQTLHRAFGG</sequence>
<dbReference type="GO" id="GO:0008237">
    <property type="term" value="F:metallopeptidase activity"/>
    <property type="evidence" value="ECO:0007669"/>
    <property type="project" value="InterPro"/>
</dbReference>
<dbReference type="Gene3D" id="3.40.390.10">
    <property type="entry name" value="Collagenase (Catalytic Domain)"/>
    <property type="match status" value="1"/>
</dbReference>
<reference evidence="2" key="1">
    <citation type="submission" date="2022-08" db="EMBL/GenBank/DDBJ databases">
        <authorList>
            <consortium name="DOE Joint Genome Institute"/>
            <person name="Min B."/>
            <person name="Riley R."/>
            <person name="Sierra-Patev S."/>
            <person name="Naranjo-Ortiz M."/>
            <person name="Looney B."/>
            <person name="Konkel Z."/>
            <person name="Slot J.C."/>
            <person name="Sakamoto Y."/>
            <person name="Steenwyk J.L."/>
            <person name="Rokas A."/>
            <person name="Carro J."/>
            <person name="Camarero S."/>
            <person name="Ferreira P."/>
            <person name="Molpeceres G."/>
            <person name="Ruiz-Duenas F.J."/>
            <person name="Serrano A."/>
            <person name="Henrissat B."/>
            <person name="Drula E."/>
            <person name="Hughes K.W."/>
            <person name="Mata J.L."/>
            <person name="Ishikawa N.K."/>
            <person name="Vargas-Isla R."/>
            <person name="Ushijima S."/>
            <person name="Smith C.A."/>
            <person name="Ahrendt S."/>
            <person name="Andreopoulos W."/>
            <person name="He G."/>
            <person name="Labutti K."/>
            <person name="Lipzen A."/>
            <person name="Ng V."/>
            <person name="Sandor L."/>
            <person name="Barry K."/>
            <person name="Martinez A.T."/>
            <person name="Xiao Y."/>
            <person name="Gibbons J.G."/>
            <person name="Terashima K."/>
            <person name="Hibbett D.S."/>
            <person name="Grigoriev I.V."/>
        </authorList>
    </citation>
    <scope>NUCLEOTIDE SEQUENCE</scope>
    <source>
        <strain evidence="2">Sp2 HRB7682 ss15</strain>
    </source>
</reference>
<reference evidence="2" key="2">
    <citation type="journal article" date="2023" name="Proc. Natl. Acad. Sci. U.S.A.">
        <title>A global phylogenomic analysis of the shiitake genus Lentinula.</title>
        <authorList>
            <person name="Sierra-Patev S."/>
            <person name="Min B."/>
            <person name="Naranjo-Ortiz M."/>
            <person name="Looney B."/>
            <person name="Konkel Z."/>
            <person name="Slot J.C."/>
            <person name="Sakamoto Y."/>
            <person name="Steenwyk J.L."/>
            <person name="Rokas A."/>
            <person name="Carro J."/>
            <person name="Camarero S."/>
            <person name="Ferreira P."/>
            <person name="Molpeceres G."/>
            <person name="Ruiz-Duenas F.J."/>
            <person name="Serrano A."/>
            <person name="Henrissat B."/>
            <person name="Drula E."/>
            <person name="Hughes K.W."/>
            <person name="Mata J.L."/>
            <person name="Ishikawa N.K."/>
            <person name="Vargas-Isla R."/>
            <person name="Ushijima S."/>
            <person name="Smith C.A."/>
            <person name="Donoghue J."/>
            <person name="Ahrendt S."/>
            <person name="Andreopoulos W."/>
            <person name="He G."/>
            <person name="LaButti K."/>
            <person name="Lipzen A."/>
            <person name="Ng V."/>
            <person name="Riley R."/>
            <person name="Sandor L."/>
            <person name="Barry K."/>
            <person name="Martinez A.T."/>
            <person name="Xiao Y."/>
            <person name="Gibbons J.G."/>
            <person name="Terashima K."/>
            <person name="Grigoriev I.V."/>
            <person name="Hibbett D."/>
        </authorList>
    </citation>
    <scope>NUCLEOTIDE SEQUENCE</scope>
    <source>
        <strain evidence="2">Sp2 HRB7682 ss15</strain>
    </source>
</reference>
<feature type="chain" id="PRO_5040739814" evidence="1">
    <location>
        <begin position="26"/>
        <end position="365"/>
    </location>
</feature>
<dbReference type="AlphaFoldDB" id="A0A9W9A2W6"/>